<dbReference type="NCBIfam" id="TIGR01465">
    <property type="entry name" value="cobM_cbiF"/>
    <property type="match status" value="1"/>
</dbReference>
<dbReference type="EMBL" id="JAWDKB010000008">
    <property type="protein sequence ID" value="MDV0444390.1"/>
    <property type="molecule type" value="Genomic_DNA"/>
</dbReference>
<evidence type="ECO:0000256" key="7">
    <source>
        <dbReference type="RuleBase" id="RU003960"/>
    </source>
</evidence>
<dbReference type="SUPFAM" id="SSF53790">
    <property type="entry name" value="Tetrapyrrole methylase"/>
    <property type="match status" value="1"/>
</dbReference>
<evidence type="ECO:0000256" key="2">
    <source>
        <dbReference type="ARBA" id="ARBA00005879"/>
    </source>
</evidence>
<evidence type="ECO:0000313" key="10">
    <source>
        <dbReference type="Proteomes" id="UP001283212"/>
    </source>
</evidence>
<dbReference type="InterPro" id="IPR014777">
    <property type="entry name" value="4pyrrole_Mease_sub1"/>
</dbReference>
<evidence type="ECO:0000313" key="9">
    <source>
        <dbReference type="EMBL" id="MDV0444390.1"/>
    </source>
</evidence>
<dbReference type="Gene3D" id="3.30.950.10">
    <property type="entry name" value="Methyltransferase, Cobalt-precorrin-4 Transmethylase, Domain 2"/>
    <property type="match status" value="1"/>
</dbReference>
<keyword evidence="3" id="KW-0169">Cobalamin biosynthesis</keyword>
<keyword evidence="5 7" id="KW-0808">Transferase</keyword>
<dbReference type="Pfam" id="PF00590">
    <property type="entry name" value="TP_methylase"/>
    <property type="match status" value="1"/>
</dbReference>
<name>A0AAE4MHU9_9EURY</name>
<gene>
    <name evidence="9" type="primary">cbiF</name>
    <name evidence="9" type="ORF">McpCs1_17990</name>
</gene>
<dbReference type="InterPro" id="IPR014776">
    <property type="entry name" value="4pyrrole_Mease_sub2"/>
</dbReference>
<dbReference type="RefSeq" id="WP_338096887.1">
    <property type="nucleotide sequence ID" value="NZ_JAWDKB010000008.1"/>
</dbReference>
<keyword evidence="4 7" id="KW-0489">Methyltransferase</keyword>
<protein>
    <submittedName>
        <fullName evidence="9">Cobalt-precorrin-4 C(11)-methyltransferase</fullName>
        <ecNumber evidence="9">2.1.1.271</ecNumber>
    </submittedName>
</protein>
<keyword evidence="6" id="KW-0949">S-adenosyl-L-methionine</keyword>
<dbReference type="CDD" id="cd11641">
    <property type="entry name" value="Precorrin-4_C11-MT"/>
    <property type="match status" value="1"/>
</dbReference>
<dbReference type="EC" id="2.1.1.271" evidence="9"/>
<dbReference type="PROSITE" id="PS00840">
    <property type="entry name" value="SUMT_2"/>
    <property type="match status" value="1"/>
</dbReference>
<dbReference type="InterPro" id="IPR006362">
    <property type="entry name" value="Cbl_synth_CobM/CibF"/>
</dbReference>
<evidence type="ECO:0000256" key="6">
    <source>
        <dbReference type="ARBA" id="ARBA00022691"/>
    </source>
</evidence>
<organism evidence="9 10">
    <name type="scientific">Methanorbis rubei</name>
    <dbReference type="NCBI Taxonomy" id="3028300"/>
    <lineage>
        <taxon>Archaea</taxon>
        <taxon>Methanobacteriati</taxon>
        <taxon>Methanobacteriota</taxon>
        <taxon>Stenosarchaea group</taxon>
        <taxon>Methanomicrobia</taxon>
        <taxon>Methanomicrobiales</taxon>
        <taxon>Methanocorpusculaceae</taxon>
        <taxon>Methanorbis</taxon>
    </lineage>
</organism>
<keyword evidence="10" id="KW-1185">Reference proteome</keyword>
<evidence type="ECO:0000256" key="1">
    <source>
        <dbReference type="ARBA" id="ARBA00004953"/>
    </source>
</evidence>
<sequence>MKYYIVGAGCGDPGLITVKGMDLLKQADVLIYAGSLVNPELVAQSPASLKLDSWGMKLEEITSVIAENVRAGKFVVRLHSGDPAIYGSIVEQIAPLEEDGIHAEIIPGVSSMFGAAAALQTEYTLRGVSESVIVTRSAGQTLDSDQLAELSAHGTTMVIFLSTGHIDSVMQKLRRPSDTPVAVVYHASWPDQKIVRGTIATIAEKVHEEGIERSALIIVGDVVEGIKAAYTNSHLYG</sequence>
<reference evidence="9 10" key="1">
    <citation type="submission" date="2023-06" db="EMBL/GenBank/DDBJ databases">
        <title>Genome sequence of Methancorpusculaceae sp. Cs1.</title>
        <authorList>
            <person name="Protasov E."/>
            <person name="Platt K."/>
            <person name="Poehlein A."/>
            <person name="Daniel R."/>
            <person name="Brune A."/>
        </authorList>
    </citation>
    <scope>NUCLEOTIDE SEQUENCE [LARGE SCALE GENOMIC DNA]</scope>
    <source>
        <strain evidence="9 10">Cs1</strain>
    </source>
</reference>
<dbReference type="GO" id="GO:0009236">
    <property type="term" value="P:cobalamin biosynthetic process"/>
    <property type="evidence" value="ECO:0007669"/>
    <property type="project" value="UniProtKB-KW"/>
</dbReference>
<dbReference type="GO" id="GO:0046026">
    <property type="term" value="F:precorrin-4 C11-methyltransferase activity"/>
    <property type="evidence" value="ECO:0007669"/>
    <property type="project" value="InterPro"/>
</dbReference>
<dbReference type="AlphaFoldDB" id="A0AAE4MHU9"/>
<accession>A0AAE4MHU9</accession>
<dbReference type="GO" id="GO:0032259">
    <property type="term" value="P:methylation"/>
    <property type="evidence" value="ECO:0007669"/>
    <property type="project" value="UniProtKB-KW"/>
</dbReference>
<dbReference type="InterPro" id="IPR003043">
    <property type="entry name" value="Uropor_MeTrfase_CS"/>
</dbReference>
<dbReference type="Gene3D" id="3.40.1010.10">
    <property type="entry name" value="Cobalt-precorrin-4 Transmethylase, Domain 1"/>
    <property type="match status" value="1"/>
</dbReference>
<evidence type="ECO:0000256" key="4">
    <source>
        <dbReference type="ARBA" id="ARBA00022603"/>
    </source>
</evidence>
<dbReference type="PANTHER" id="PTHR45790">
    <property type="entry name" value="SIROHEME SYNTHASE-RELATED"/>
    <property type="match status" value="1"/>
</dbReference>
<dbReference type="PANTHER" id="PTHR45790:SF4">
    <property type="entry name" value="COBALT-PRECORRIN-4 C(11)-METHYLTRANSFERASE"/>
    <property type="match status" value="1"/>
</dbReference>
<dbReference type="InterPro" id="IPR000878">
    <property type="entry name" value="4pyrrol_Mease"/>
</dbReference>
<proteinExistence type="inferred from homology"/>
<evidence type="ECO:0000259" key="8">
    <source>
        <dbReference type="Pfam" id="PF00590"/>
    </source>
</evidence>
<comment type="similarity">
    <text evidence="2 7">Belongs to the precorrin methyltransferase family.</text>
</comment>
<evidence type="ECO:0000256" key="5">
    <source>
        <dbReference type="ARBA" id="ARBA00022679"/>
    </source>
</evidence>
<comment type="caution">
    <text evidence="9">The sequence shown here is derived from an EMBL/GenBank/DDBJ whole genome shotgun (WGS) entry which is preliminary data.</text>
</comment>
<feature type="domain" description="Tetrapyrrole methylase" evidence="8">
    <location>
        <begin position="4"/>
        <end position="202"/>
    </location>
</feature>
<comment type="pathway">
    <text evidence="1">Cofactor biosynthesis; adenosylcobalamin biosynthesis.</text>
</comment>
<evidence type="ECO:0000256" key="3">
    <source>
        <dbReference type="ARBA" id="ARBA00022573"/>
    </source>
</evidence>
<dbReference type="InterPro" id="IPR035996">
    <property type="entry name" value="4pyrrol_Methylase_sf"/>
</dbReference>
<dbReference type="Proteomes" id="UP001283212">
    <property type="component" value="Unassembled WGS sequence"/>
</dbReference>
<dbReference type="InterPro" id="IPR050161">
    <property type="entry name" value="Siro_Cobalamin_biosynth"/>
</dbReference>